<dbReference type="Proteomes" id="UP000294853">
    <property type="component" value="Chromosome"/>
</dbReference>
<dbReference type="PANTHER" id="PTHR22946:SF9">
    <property type="entry name" value="POLYKETIDE TRANSFERASE AF380"/>
    <property type="match status" value="1"/>
</dbReference>
<proteinExistence type="inferred from homology"/>
<accession>A0A4P7IDI9</accession>
<dbReference type="GO" id="GO:0052689">
    <property type="term" value="F:carboxylic ester hydrolase activity"/>
    <property type="evidence" value="ECO:0007669"/>
    <property type="project" value="UniProtKB-ARBA"/>
</dbReference>
<feature type="transmembrane region" description="Helical" evidence="3">
    <location>
        <begin position="74"/>
        <end position="94"/>
    </location>
</feature>
<dbReference type="AlphaFoldDB" id="A0A4P7IDI9"/>
<dbReference type="SUPFAM" id="SSF53474">
    <property type="entry name" value="alpha/beta-Hydrolases"/>
    <property type="match status" value="1"/>
</dbReference>
<dbReference type="InterPro" id="IPR050261">
    <property type="entry name" value="FrsA_esterase"/>
</dbReference>
<dbReference type="PANTHER" id="PTHR22946">
    <property type="entry name" value="DIENELACTONE HYDROLASE DOMAIN-CONTAINING PROTEIN-RELATED"/>
    <property type="match status" value="1"/>
</dbReference>
<protein>
    <submittedName>
        <fullName evidence="5">Alpha/beta fold hydrolase</fullName>
    </submittedName>
</protein>
<organism evidence="5 6">
    <name type="scientific">Nocardioides seonyuensis</name>
    <dbReference type="NCBI Taxonomy" id="2518371"/>
    <lineage>
        <taxon>Bacteria</taxon>
        <taxon>Bacillati</taxon>
        <taxon>Actinomycetota</taxon>
        <taxon>Actinomycetes</taxon>
        <taxon>Propionibacteriales</taxon>
        <taxon>Nocardioidaceae</taxon>
        <taxon>Nocardioides</taxon>
    </lineage>
</organism>
<keyword evidence="3" id="KW-0812">Transmembrane</keyword>
<reference evidence="5 6" key="1">
    <citation type="submission" date="2019-03" db="EMBL/GenBank/DDBJ databases">
        <title>Three New Species of Nocardioides, Nocardioides euryhalodurans sp. nov., Nocardioides seonyuensis sp. nov. and Nocardioides eburneoflavus sp. nov. Iolated from Soil.</title>
        <authorList>
            <person name="Roh S.G."/>
            <person name="Lee C."/>
            <person name="Kim M.-K."/>
            <person name="Kim S.B."/>
        </authorList>
    </citation>
    <scope>NUCLEOTIDE SEQUENCE [LARGE SCALE GENOMIC DNA]</scope>
    <source>
        <strain evidence="5 6">MMS17-SY207-3</strain>
    </source>
</reference>
<evidence type="ECO:0000313" key="6">
    <source>
        <dbReference type="Proteomes" id="UP000294853"/>
    </source>
</evidence>
<evidence type="ECO:0000256" key="3">
    <source>
        <dbReference type="SAM" id="Phobius"/>
    </source>
</evidence>
<feature type="transmembrane region" description="Helical" evidence="3">
    <location>
        <begin position="44"/>
        <end position="67"/>
    </location>
</feature>
<dbReference type="EMBL" id="CP038436">
    <property type="protein sequence ID" value="QBX55216.1"/>
    <property type="molecule type" value="Genomic_DNA"/>
</dbReference>
<dbReference type="InterPro" id="IPR022742">
    <property type="entry name" value="Hydrolase_4"/>
</dbReference>
<feature type="transmembrane region" description="Helical" evidence="3">
    <location>
        <begin position="12"/>
        <end position="32"/>
    </location>
</feature>
<dbReference type="OrthoDB" id="9796609at2"/>
<dbReference type="KEGG" id="nsn:EXE58_06965"/>
<dbReference type="RefSeq" id="WP_135267184.1">
    <property type="nucleotide sequence ID" value="NZ_CP038436.1"/>
</dbReference>
<dbReference type="Gene3D" id="3.40.50.1820">
    <property type="entry name" value="alpha/beta hydrolase"/>
    <property type="match status" value="1"/>
</dbReference>
<evidence type="ECO:0000259" key="4">
    <source>
        <dbReference type="Pfam" id="PF12146"/>
    </source>
</evidence>
<dbReference type="InterPro" id="IPR029058">
    <property type="entry name" value="AB_hydrolase_fold"/>
</dbReference>
<keyword evidence="2 5" id="KW-0378">Hydrolase</keyword>
<keyword evidence="3" id="KW-0472">Membrane</keyword>
<dbReference type="Pfam" id="PF12146">
    <property type="entry name" value="Hydrolase_4"/>
    <property type="match status" value="1"/>
</dbReference>
<name>A0A4P7IDI9_9ACTN</name>
<evidence type="ECO:0000256" key="1">
    <source>
        <dbReference type="ARBA" id="ARBA00008645"/>
    </source>
</evidence>
<comment type="similarity">
    <text evidence="1">Belongs to the AB hydrolase superfamily.</text>
</comment>
<keyword evidence="6" id="KW-1185">Reference proteome</keyword>
<feature type="domain" description="Serine aminopeptidase S33" evidence="4">
    <location>
        <begin position="144"/>
        <end position="251"/>
    </location>
</feature>
<evidence type="ECO:0000256" key="2">
    <source>
        <dbReference type="ARBA" id="ARBA00022801"/>
    </source>
</evidence>
<keyword evidence="3" id="KW-1133">Transmembrane helix</keyword>
<sequence>MSATTRTGRRRGAWVLLVAFGLLALAAGVGLGPRHYAEEGLTSVATTGLVLLVVGAALAAWGTFGVLAGTRRRWWALVLPLVLVATYLSLWTLGQAVAASYPPRPELGGRTPADVGLTYREVAFPSGDGVRLSGWYVPGSNGSALVLMHGAGSTRSAELDHASVLAAHGYAVLLFDARGHGESEGRGMDFGWYGEADAEGAVDFLVEQPGVDPERIGLVGTSMGGEQAIGAAGADDRVAAVVAEGATNRVAADKGYLEDAYGTRGQVQQRIDALTYWFTDLLTEAPRPSALRDSVAAATGRPDHPAFLVIAAGERPDEALVADYLQERGNGLVQTWTVPGAGHTQAMKTAPDEWESRVLAFLDDSLEGEGR</sequence>
<gene>
    <name evidence="5" type="ORF">EXE58_06965</name>
</gene>
<evidence type="ECO:0000313" key="5">
    <source>
        <dbReference type="EMBL" id="QBX55216.1"/>
    </source>
</evidence>